<evidence type="ECO:0000256" key="4">
    <source>
        <dbReference type="ARBA" id="ARBA00022960"/>
    </source>
</evidence>
<keyword evidence="5 8" id="KW-0573">Peptidoglycan synthesis</keyword>
<organism evidence="12 13">
    <name type="scientific">Soehngenia longivitae</name>
    <dbReference type="NCBI Taxonomy" id="2562294"/>
    <lineage>
        <taxon>Bacteria</taxon>
        <taxon>Bacillati</taxon>
        <taxon>Bacillota</taxon>
        <taxon>Tissierellia</taxon>
        <taxon>Tissierellales</taxon>
        <taxon>Tissierellaceae</taxon>
        <taxon>Soehngenia</taxon>
    </lineage>
</organism>
<dbReference type="NCBIfam" id="TIGR01085">
    <property type="entry name" value="murE"/>
    <property type="match status" value="1"/>
</dbReference>
<feature type="domain" description="Mur ligase N-terminal catalytic" evidence="9">
    <location>
        <begin position="23"/>
        <end position="78"/>
    </location>
</feature>
<feature type="domain" description="Mur ligase C-terminal" evidence="10">
    <location>
        <begin position="341"/>
        <end position="474"/>
    </location>
</feature>
<dbReference type="SUPFAM" id="SSF53244">
    <property type="entry name" value="MurD-like peptide ligases, peptide-binding domain"/>
    <property type="match status" value="1"/>
</dbReference>
<dbReference type="GO" id="GO:0005737">
    <property type="term" value="C:cytoplasm"/>
    <property type="evidence" value="ECO:0007669"/>
    <property type="project" value="UniProtKB-SubCell"/>
</dbReference>
<dbReference type="InterPro" id="IPR035911">
    <property type="entry name" value="MurE/MurF_N"/>
</dbReference>
<feature type="domain" description="Mur ligase central" evidence="11">
    <location>
        <begin position="107"/>
        <end position="319"/>
    </location>
</feature>
<dbReference type="AlphaFoldDB" id="A0A4Z0D2A8"/>
<dbReference type="InterPro" id="IPR000713">
    <property type="entry name" value="Mur_ligase_N"/>
</dbReference>
<dbReference type="Gene3D" id="3.40.1390.10">
    <property type="entry name" value="MurE/MurF, N-terminal domain"/>
    <property type="match status" value="1"/>
</dbReference>
<dbReference type="InterPro" id="IPR036615">
    <property type="entry name" value="Mur_ligase_C_dom_sf"/>
</dbReference>
<dbReference type="OrthoDB" id="9800958at2"/>
<dbReference type="Pfam" id="PF01225">
    <property type="entry name" value="Mur_ligase"/>
    <property type="match status" value="1"/>
</dbReference>
<evidence type="ECO:0000259" key="9">
    <source>
        <dbReference type="Pfam" id="PF01225"/>
    </source>
</evidence>
<comment type="subcellular location">
    <subcellularLocation>
        <location evidence="8">Cytoplasm</location>
    </subcellularLocation>
</comment>
<evidence type="ECO:0000256" key="5">
    <source>
        <dbReference type="ARBA" id="ARBA00022984"/>
    </source>
</evidence>
<proteinExistence type="inferred from homology"/>
<dbReference type="EMBL" id="SRIB01000010">
    <property type="protein sequence ID" value="TFZ39677.1"/>
    <property type="molecule type" value="Genomic_DNA"/>
</dbReference>
<dbReference type="PANTHER" id="PTHR23135:SF4">
    <property type="entry name" value="UDP-N-ACETYLMURAMOYL-L-ALANYL-D-GLUTAMATE--2,6-DIAMINOPIMELATE LIGASE MURE HOMOLOG, CHLOROPLASTIC"/>
    <property type="match status" value="1"/>
</dbReference>
<dbReference type="InterPro" id="IPR004101">
    <property type="entry name" value="Mur_ligase_C"/>
</dbReference>
<comment type="similarity">
    <text evidence="2">Belongs to the MurCDEF family. MurE subfamily.</text>
</comment>
<protein>
    <submittedName>
        <fullName evidence="12">UDP-N-acetylmuramyl-tripeptide synthetase</fullName>
    </submittedName>
</protein>
<dbReference type="GO" id="GO:0051301">
    <property type="term" value="P:cell division"/>
    <property type="evidence" value="ECO:0007669"/>
    <property type="project" value="UniProtKB-KW"/>
</dbReference>
<keyword evidence="4 8" id="KW-0133">Cell shape</keyword>
<dbReference type="GO" id="GO:0071555">
    <property type="term" value="P:cell wall organization"/>
    <property type="evidence" value="ECO:0007669"/>
    <property type="project" value="UniProtKB-KW"/>
</dbReference>
<comment type="pathway">
    <text evidence="1 8">Cell wall biogenesis; peptidoglycan biosynthesis.</text>
</comment>
<sequence length="516" mass="58410">MLISELVHQIEHYEIRNFKEDFEIKSIAYHSKKATLNSIYVAIKGFITDGHKYIEDALNNGAKAAIVEEFVDVNIMQIKVKDSRRALSLISDIFYNSPTKKMKVIGITATNGKTTTSFLVETILRNTDIKTGLIGSVMNKIGDKIEIAELTTPESLDLQEKFYNMHKNNIDTCVMEVSSSALELNRVADVDYDIVSFANLAREHIDQHGSFKNYWMAKSSLIKNVKEEAVAILNIDYDMISSLKYNTRADVITFSINGNKADVSCKNIELVGGRAKFRVIIDEDIKFKNVNIGKDEFDVELNIPGYHSIENAMASICIALAFGVEKEIIIKTLKEFKGVERRFEFIYEGDYIIIDDHFANLKNINSTLESISYMDKNKFHIVYAIRGNRGPTVNRENAKALISWKDKLGIEKIIATRSVGNVTKKDEVKPIEEEVFREEILNAGIPLEIHDTLYDAIKKAIDEVQKGDIILLAGCQGMDMGAKIALDIISKKEIGIDKEKLFDPIKRRITEIDRIM</sequence>
<gene>
    <name evidence="12" type="primary">murE</name>
    <name evidence="12" type="ORF">E4100_07620</name>
</gene>
<dbReference type="Gene3D" id="3.40.1190.10">
    <property type="entry name" value="Mur-like, catalytic domain"/>
    <property type="match status" value="1"/>
</dbReference>
<dbReference type="GO" id="GO:0008360">
    <property type="term" value="P:regulation of cell shape"/>
    <property type="evidence" value="ECO:0007669"/>
    <property type="project" value="UniProtKB-KW"/>
</dbReference>
<keyword evidence="3 8" id="KW-0132">Cell division</keyword>
<dbReference type="Gene3D" id="3.90.190.20">
    <property type="entry name" value="Mur ligase, C-terminal domain"/>
    <property type="match status" value="1"/>
</dbReference>
<dbReference type="Pfam" id="PF08245">
    <property type="entry name" value="Mur_ligase_M"/>
    <property type="match status" value="1"/>
</dbReference>
<evidence type="ECO:0000259" key="11">
    <source>
        <dbReference type="Pfam" id="PF08245"/>
    </source>
</evidence>
<evidence type="ECO:0000313" key="13">
    <source>
        <dbReference type="Proteomes" id="UP000298381"/>
    </source>
</evidence>
<dbReference type="Proteomes" id="UP000298381">
    <property type="component" value="Unassembled WGS sequence"/>
</dbReference>
<evidence type="ECO:0000256" key="1">
    <source>
        <dbReference type="ARBA" id="ARBA00004752"/>
    </source>
</evidence>
<evidence type="ECO:0000259" key="10">
    <source>
        <dbReference type="Pfam" id="PF02875"/>
    </source>
</evidence>
<comment type="caution">
    <text evidence="12">The sequence shown here is derived from an EMBL/GenBank/DDBJ whole genome shotgun (WGS) entry which is preliminary data.</text>
</comment>
<reference evidence="12 13" key="1">
    <citation type="submission" date="2019-03" db="EMBL/GenBank/DDBJ databases">
        <title>Draft genome sequence data and analysis of a Fermenting Bacterium, Soehngenia longevitae strain 1933PT, isolated from petroleum reservoir in Azerbaijan.</title>
        <authorList>
            <person name="Grouzdev D.S."/>
            <person name="Bidzhieva S.K."/>
            <person name="Sokolova D.S."/>
            <person name="Tourova T.P."/>
            <person name="Poltaraus A.B."/>
            <person name="Nazina T.N."/>
        </authorList>
    </citation>
    <scope>NUCLEOTIDE SEQUENCE [LARGE SCALE GENOMIC DNA]</scope>
    <source>
        <strain evidence="12 13">1933P</strain>
    </source>
</reference>
<evidence type="ECO:0000313" key="12">
    <source>
        <dbReference type="EMBL" id="TFZ39677.1"/>
    </source>
</evidence>
<dbReference type="InterPro" id="IPR036565">
    <property type="entry name" value="Mur-like_cat_sf"/>
</dbReference>
<evidence type="ECO:0000256" key="8">
    <source>
        <dbReference type="RuleBase" id="RU004135"/>
    </source>
</evidence>
<evidence type="ECO:0000256" key="6">
    <source>
        <dbReference type="ARBA" id="ARBA00023306"/>
    </source>
</evidence>
<accession>A0A4Z0D2A8</accession>
<keyword evidence="13" id="KW-1185">Reference proteome</keyword>
<dbReference type="RefSeq" id="WP_135271445.1">
    <property type="nucleotide sequence ID" value="NZ_SRIB01000010.1"/>
</dbReference>
<keyword evidence="6 8" id="KW-0131">Cell cycle</keyword>
<dbReference type="GO" id="GO:0005524">
    <property type="term" value="F:ATP binding"/>
    <property type="evidence" value="ECO:0007669"/>
    <property type="project" value="InterPro"/>
</dbReference>
<dbReference type="GO" id="GO:0016881">
    <property type="term" value="F:acid-amino acid ligase activity"/>
    <property type="evidence" value="ECO:0007669"/>
    <property type="project" value="InterPro"/>
</dbReference>
<dbReference type="InterPro" id="IPR013221">
    <property type="entry name" value="Mur_ligase_cen"/>
</dbReference>
<dbReference type="GO" id="GO:0009252">
    <property type="term" value="P:peptidoglycan biosynthetic process"/>
    <property type="evidence" value="ECO:0007669"/>
    <property type="project" value="UniProtKB-KW"/>
</dbReference>
<dbReference type="PANTHER" id="PTHR23135">
    <property type="entry name" value="MUR LIGASE FAMILY MEMBER"/>
    <property type="match status" value="1"/>
</dbReference>
<evidence type="ECO:0000256" key="3">
    <source>
        <dbReference type="ARBA" id="ARBA00022618"/>
    </source>
</evidence>
<keyword evidence="7 8" id="KW-0961">Cell wall biogenesis/degradation</keyword>
<dbReference type="InterPro" id="IPR005761">
    <property type="entry name" value="UDP-N-AcMur-Glu-dNH2Pim_ligase"/>
</dbReference>
<evidence type="ECO:0000256" key="7">
    <source>
        <dbReference type="ARBA" id="ARBA00023316"/>
    </source>
</evidence>
<dbReference type="SUPFAM" id="SSF53623">
    <property type="entry name" value="MurD-like peptide ligases, catalytic domain"/>
    <property type="match status" value="1"/>
</dbReference>
<dbReference type="SUPFAM" id="SSF63418">
    <property type="entry name" value="MurE/MurF N-terminal domain"/>
    <property type="match status" value="1"/>
</dbReference>
<dbReference type="Pfam" id="PF02875">
    <property type="entry name" value="Mur_ligase_C"/>
    <property type="match status" value="1"/>
</dbReference>
<evidence type="ECO:0000256" key="2">
    <source>
        <dbReference type="ARBA" id="ARBA00005898"/>
    </source>
</evidence>
<name>A0A4Z0D2A8_9FIRM</name>